<dbReference type="InterPro" id="IPR036583">
    <property type="entry name" value="23S_rRNA_IVS_sf"/>
</dbReference>
<name>A0ABW0IDW9_9BACT</name>
<dbReference type="Gene3D" id="1.20.1440.60">
    <property type="entry name" value="23S rRNA-intervening sequence"/>
    <property type="match status" value="1"/>
</dbReference>
<dbReference type="PANTHER" id="PTHR38471">
    <property type="entry name" value="FOUR HELIX BUNDLE PROTEIN"/>
    <property type="match status" value="1"/>
</dbReference>
<accession>A0ABW0IDW9</accession>
<evidence type="ECO:0000313" key="1">
    <source>
        <dbReference type="EMBL" id="MFC5411689.1"/>
    </source>
</evidence>
<dbReference type="Pfam" id="PF05635">
    <property type="entry name" value="23S_rRNA_IVP"/>
    <property type="match status" value="1"/>
</dbReference>
<dbReference type="EMBL" id="JBHSMA010000007">
    <property type="protein sequence ID" value="MFC5411689.1"/>
    <property type="molecule type" value="Genomic_DNA"/>
</dbReference>
<organism evidence="1 2">
    <name type="scientific">Larkinella bovis</name>
    <dbReference type="NCBI Taxonomy" id="683041"/>
    <lineage>
        <taxon>Bacteria</taxon>
        <taxon>Pseudomonadati</taxon>
        <taxon>Bacteroidota</taxon>
        <taxon>Cytophagia</taxon>
        <taxon>Cytophagales</taxon>
        <taxon>Spirosomataceae</taxon>
        <taxon>Larkinella</taxon>
    </lineage>
</organism>
<protein>
    <submittedName>
        <fullName evidence="1">Four helix bundle protein</fullName>
    </submittedName>
</protein>
<dbReference type="Proteomes" id="UP001596106">
    <property type="component" value="Unassembled WGS sequence"/>
</dbReference>
<comment type="caution">
    <text evidence="1">The sequence shown here is derived from an EMBL/GenBank/DDBJ whole genome shotgun (WGS) entry which is preliminary data.</text>
</comment>
<dbReference type="PIRSF" id="PIRSF035652">
    <property type="entry name" value="CHP02436"/>
    <property type="match status" value="1"/>
</dbReference>
<proteinExistence type="predicted"/>
<reference evidence="2" key="1">
    <citation type="journal article" date="2019" name="Int. J. Syst. Evol. Microbiol.">
        <title>The Global Catalogue of Microorganisms (GCM) 10K type strain sequencing project: providing services to taxonomists for standard genome sequencing and annotation.</title>
        <authorList>
            <consortium name="The Broad Institute Genomics Platform"/>
            <consortium name="The Broad Institute Genome Sequencing Center for Infectious Disease"/>
            <person name="Wu L."/>
            <person name="Ma J."/>
        </authorList>
    </citation>
    <scope>NUCLEOTIDE SEQUENCE [LARGE SCALE GENOMIC DNA]</scope>
    <source>
        <strain evidence="2">CCUG 55250</strain>
    </source>
</reference>
<gene>
    <name evidence="1" type="ORF">ACFPMF_20370</name>
</gene>
<keyword evidence="2" id="KW-1185">Reference proteome</keyword>
<dbReference type="RefSeq" id="WP_379848574.1">
    <property type="nucleotide sequence ID" value="NZ_JBHSMA010000007.1"/>
</dbReference>
<dbReference type="SUPFAM" id="SSF158446">
    <property type="entry name" value="IVS-encoded protein-like"/>
    <property type="match status" value="1"/>
</dbReference>
<evidence type="ECO:0000313" key="2">
    <source>
        <dbReference type="Proteomes" id="UP001596106"/>
    </source>
</evidence>
<sequence length="134" mass="15310">MDRKESIVQGKTFAFGVRTVNLYKWLVDTKVPYKIAEQLLRSGTSIGANVEEAAGGYSRKDFTAKMGIAYKEARETRYWLRLLQATNYLNERMATSMLSDCEELIKILSSILLTTQENTNIVREDDPEYLTLNS</sequence>
<dbReference type="InterPro" id="IPR012657">
    <property type="entry name" value="23S_rRNA-intervening_sequence"/>
</dbReference>
<dbReference type="NCBIfam" id="TIGR02436">
    <property type="entry name" value="four helix bundle protein"/>
    <property type="match status" value="1"/>
</dbReference>
<dbReference type="PANTHER" id="PTHR38471:SF2">
    <property type="entry name" value="FOUR HELIX BUNDLE PROTEIN"/>
    <property type="match status" value="1"/>
</dbReference>